<organism evidence="1 2">
    <name type="scientific">Trametes sanguinea</name>
    <dbReference type="NCBI Taxonomy" id="158606"/>
    <lineage>
        <taxon>Eukaryota</taxon>
        <taxon>Fungi</taxon>
        <taxon>Dikarya</taxon>
        <taxon>Basidiomycota</taxon>
        <taxon>Agaricomycotina</taxon>
        <taxon>Agaricomycetes</taxon>
        <taxon>Polyporales</taxon>
        <taxon>Polyporaceae</taxon>
        <taxon>Trametes</taxon>
    </lineage>
</organism>
<keyword evidence="2" id="KW-1185">Reference proteome</keyword>
<reference evidence="1" key="1">
    <citation type="submission" date="2022-08" db="EMBL/GenBank/DDBJ databases">
        <title>Genome Sequence of Pycnoporus sanguineus.</title>
        <authorList>
            <person name="Buettner E."/>
        </authorList>
    </citation>
    <scope>NUCLEOTIDE SEQUENCE</scope>
    <source>
        <strain evidence="1">CG-C14</strain>
    </source>
</reference>
<accession>A0ACC1ME84</accession>
<evidence type="ECO:0000313" key="2">
    <source>
        <dbReference type="Proteomes" id="UP001144978"/>
    </source>
</evidence>
<sequence>MVEAKWLASEYGKKFDRRILIADALVDVPTVGAGLTGNVADGAGQGGNRAQGSDEDELEYLDPRLRD</sequence>
<gene>
    <name evidence="1" type="ORF">NUW54_g14299</name>
</gene>
<comment type="caution">
    <text evidence="1">The sequence shown here is derived from an EMBL/GenBank/DDBJ whole genome shotgun (WGS) entry which is preliminary data.</text>
</comment>
<dbReference type="Proteomes" id="UP001144978">
    <property type="component" value="Unassembled WGS sequence"/>
</dbReference>
<evidence type="ECO:0000313" key="1">
    <source>
        <dbReference type="EMBL" id="KAJ2963059.1"/>
    </source>
</evidence>
<name>A0ACC1ME84_9APHY</name>
<dbReference type="EMBL" id="JANSHE010007270">
    <property type="protein sequence ID" value="KAJ2963059.1"/>
    <property type="molecule type" value="Genomic_DNA"/>
</dbReference>
<proteinExistence type="predicted"/>
<protein>
    <submittedName>
        <fullName evidence="1">Uncharacterized protein</fullName>
    </submittedName>
</protein>